<dbReference type="PANTHER" id="PTHR15180:SF1">
    <property type="entry name" value="GENERAL TRANSCRIPTION FACTOR 3C POLYPEPTIDE 1"/>
    <property type="match status" value="1"/>
</dbReference>
<dbReference type="CDD" id="cd16169">
    <property type="entry name" value="Tau138_eWH"/>
    <property type="match status" value="1"/>
</dbReference>
<dbReference type="InterPro" id="IPR056467">
    <property type="entry name" value="eWH_GTF3C1"/>
</dbReference>
<dbReference type="GO" id="GO:0006384">
    <property type="term" value="P:transcription initiation at RNA polymerase III promoter"/>
    <property type="evidence" value="ECO:0007669"/>
    <property type="project" value="InterPro"/>
</dbReference>
<protein>
    <recommendedName>
        <fullName evidence="3">GTF3C1 extended winged-helix domain-containing protein</fullName>
    </recommendedName>
</protein>
<dbReference type="GO" id="GO:0042791">
    <property type="term" value="P:5S class rRNA transcription by RNA polymerase III"/>
    <property type="evidence" value="ECO:0007669"/>
    <property type="project" value="TreeGrafter"/>
</dbReference>
<sequence>MDVSLMDKVPSVELRERMGIELVVFGVSQMVLFLMIVFFLMKELQNLSASSSAENVSETSFKKVLILGKNYVKSVLMLAKEAFPDAEESFHYHKSIKKLRDIRVLKLLKVYTYSIDGMDFFDGEDDDDDDDDDVCDMDADDELGDLDTPGQGFIPLVYERPLLSQVYQYLERQGGLGASKNDIVRTFKILNLEARRITCSLERLNLVHVIMRDMGKQREQRFMVKSLIHESSMHKELMEERRKMLNRDKENKKIKENMGEEGSPEEATNVTDDTEMVDPKDPPDSDLDTCVAEPGNGTLTENIINLDETASSSERSKSAKMLKRANIILDAVRQAKVIDNIVNVHKRIIEEEKHDKVKGRMDKKSLLRLLRRLEKAGQLKIFKSSRKIDGEEKEVLLLCDISMTPDNSLVKNAIETAFNRKLVFDKDMKGKLKKGLKPNMSVDASKLNYALLKSDCKVSDMQFDLDAGRRYGFLPRMKRYQTTHEFLWYLVYGYGKPMYTPGGDSLILDEETTTFDQTIDSAHLSVPVYANEASFRRFLPPLNKHIDYGSGWFLVGDVLLLLPLTIFLQVIKFNFKSEQLEEYLTDPILKWLLVCHLPPRLRRMLMFERRYIYQFFEVLQRMNYMGLLTVGMRDFKEKEQIFMYLHKNASIVDTIMPKLADEERPVKCFCFETAHSVREYWFNMQWICTNTPLNHISVFVSKERLNRADSLKRFQDVVEGRAPDQVVDDGRIPGDGKGAAGLDTSFFSHKRSNWTTAHTKATTVSKESANTSSRLQCPKQLKDCTGKTKTKSRKRKRQQSSSESNDTDVEQSGANVKPKKKTGRKRVKTSTGETVEVIKKMGVKPKGGGKGIRHRTAKLPKPATTRKKKTKRTKASERDKMDDLDRVAINLMTSERSDWSSREDSMLLLWRVCLVFLCGWRRDSVLPYSIIRDYLHRELPESANKTTMACKRRLANMLKIKGTIDHINLYVGEANQDKELVNEFIKGHSYKRIQRQKEHRYEMIKKCYEKLRAKFMSGKRIPTVVLPDTREELEAKYEFYKPSNQQVREIKEPNEQNDIYFGVLQNIIHCATLLDDKTCRAHELYHLLSQYSETLVNSAFDSMKSDGIITKIKKGTVRCNSKLNSLPSIGTGTYMLSQRYTYFWITKYPRLIFTHCNDAYHPMTQLMTDDDGSSQWLLVDGIAGYAAMIIALLSRKELILEVTIPEDIVTLDTEFPKKATNDQDQTKTESDVEEEAMIDEAERLREEQAAASSRVLQVESSDGVKRKKIRTASDPELDKAVYNKDVELSAESESAIGNTRNPVLDLPTDRAITDKREIRATQSGQHSGSVCLNDEKISHRMQSGPSQVTSDVSITDAVRRSNQNVSSAGVESEYGGDAEIDSTALTNPSTTGSSPHDDPSSLVSDTSNRRTHISRSVVSLPHNQSGYKLINVRHLDPLDHLVVNPCTIRAKLKKDDNPEPKLKFDFIFEALEYIKKWNGSQQTIHPKTAFYLFKKLRMLQPARVVVTEILAQLQKDGHCSSSEATLMMEIYHKVNNNSFLGLNTKEIKDVCVPDATMMMEKLSKVFIMAHVQSSMIDEPHKES</sequence>
<feature type="compositionally biased region" description="Polar residues" evidence="1">
    <location>
        <begin position="1383"/>
        <end position="1394"/>
    </location>
</feature>
<dbReference type="InterPro" id="IPR035625">
    <property type="entry name" value="Tfc3-like_eWH"/>
</dbReference>
<evidence type="ECO:0000259" key="3">
    <source>
        <dbReference type="Pfam" id="PF24101"/>
    </source>
</evidence>
<evidence type="ECO:0000313" key="5">
    <source>
        <dbReference type="Proteomes" id="UP001208570"/>
    </source>
</evidence>
<feature type="region of interest" description="Disordered" evidence="1">
    <location>
        <begin position="1357"/>
        <end position="1418"/>
    </location>
</feature>
<feature type="region of interest" description="Disordered" evidence="1">
    <location>
        <begin position="725"/>
        <end position="744"/>
    </location>
</feature>
<dbReference type="GO" id="GO:0000127">
    <property type="term" value="C:transcription factor TFIIIC complex"/>
    <property type="evidence" value="ECO:0007669"/>
    <property type="project" value="InterPro"/>
</dbReference>
<keyword evidence="2" id="KW-0472">Membrane</keyword>
<feature type="transmembrane region" description="Helical" evidence="2">
    <location>
        <begin position="20"/>
        <end position="41"/>
    </location>
</feature>
<keyword evidence="2" id="KW-0812">Transmembrane</keyword>
<gene>
    <name evidence="4" type="ORF">LSH36_360g02027</name>
</gene>
<accession>A0AAD9JF89</accession>
<feature type="compositionally biased region" description="Polar residues" evidence="1">
    <location>
        <begin position="759"/>
        <end position="775"/>
    </location>
</feature>
<feature type="compositionally biased region" description="Basic residues" evidence="1">
    <location>
        <begin position="788"/>
        <end position="798"/>
    </location>
</feature>
<reference evidence="4" key="1">
    <citation type="journal article" date="2023" name="Mol. Biol. Evol.">
        <title>Third-Generation Sequencing Reveals the Adaptive Role of the Epigenome in Three Deep-Sea Polychaetes.</title>
        <authorList>
            <person name="Perez M."/>
            <person name="Aroh O."/>
            <person name="Sun Y."/>
            <person name="Lan Y."/>
            <person name="Juniper S.K."/>
            <person name="Young C.R."/>
            <person name="Angers B."/>
            <person name="Qian P.Y."/>
        </authorList>
    </citation>
    <scope>NUCLEOTIDE SEQUENCE</scope>
    <source>
        <strain evidence="4">P08H-3</strain>
    </source>
</reference>
<feature type="region of interest" description="Disordered" evidence="1">
    <location>
        <begin position="759"/>
        <end position="878"/>
    </location>
</feature>
<evidence type="ECO:0000256" key="1">
    <source>
        <dbReference type="SAM" id="MobiDB-lite"/>
    </source>
</evidence>
<comment type="caution">
    <text evidence="4">The sequence shown here is derived from an EMBL/GenBank/DDBJ whole genome shotgun (WGS) entry which is preliminary data.</text>
</comment>
<name>A0AAD9JF89_9ANNE</name>
<dbReference type="Proteomes" id="UP001208570">
    <property type="component" value="Unassembled WGS sequence"/>
</dbReference>
<organism evidence="4 5">
    <name type="scientific">Paralvinella palmiformis</name>
    <dbReference type="NCBI Taxonomy" id="53620"/>
    <lineage>
        <taxon>Eukaryota</taxon>
        <taxon>Metazoa</taxon>
        <taxon>Spiralia</taxon>
        <taxon>Lophotrochozoa</taxon>
        <taxon>Annelida</taxon>
        <taxon>Polychaeta</taxon>
        <taxon>Sedentaria</taxon>
        <taxon>Canalipalpata</taxon>
        <taxon>Terebellida</taxon>
        <taxon>Terebelliformia</taxon>
        <taxon>Alvinellidae</taxon>
        <taxon>Paralvinella</taxon>
    </lineage>
</organism>
<feature type="region of interest" description="Disordered" evidence="1">
    <location>
        <begin position="248"/>
        <end position="286"/>
    </location>
</feature>
<dbReference type="InterPro" id="IPR044210">
    <property type="entry name" value="Tfc3-like"/>
</dbReference>
<evidence type="ECO:0000256" key="2">
    <source>
        <dbReference type="SAM" id="Phobius"/>
    </source>
</evidence>
<dbReference type="Pfam" id="PF24101">
    <property type="entry name" value="WHD_GTF3C1"/>
    <property type="match status" value="1"/>
</dbReference>
<proteinExistence type="predicted"/>
<feature type="compositionally biased region" description="Basic residues" evidence="1">
    <location>
        <begin position="851"/>
        <end position="873"/>
    </location>
</feature>
<feature type="compositionally biased region" description="Basic residues" evidence="1">
    <location>
        <begin position="817"/>
        <end position="828"/>
    </location>
</feature>
<feature type="compositionally biased region" description="Polar residues" evidence="1">
    <location>
        <begin position="1360"/>
        <end position="1369"/>
    </location>
</feature>
<keyword evidence="2" id="KW-1133">Transmembrane helix</keyword>
<dbReference type="EMBL" id="JAODUP010000360">
    <property type="protein sequence ID" value="KAK2151536.1"/>
    <property type="molecule type" value="Genomic_DNA"/>
</dbReference>
<feature type="compositionally biased region" description="Basic and acidic residues" evidence="1">
    <location>
        <begin position="248"/>
        <end position="258"/>
    </location>
</feature>
<dbReference type="PANTHER" id="PTHR15180">
    <property type="entry name" value="GENERAL TRANSCRIPTION FACTOR 3C POLYPEPTIDE 1"/>
    <property type="match status" value="1"/>
</dbReference>
<keyword evidence="5" id="KW-1185">Reference proteome</keyword>
<feature type="compositionally biased region" description="Basic and acidic residues" evidence="1">
    <location>
        <begin position="725"/>
        <end position="734"/>
    </location>
</feature>
<feature type="domain" description="GTF3C1 extended winged-helix" evidence="3">
    <location>
        <begin position="318"/>
        <end position="417"/>
    </location>
</feature>
<evidence type="ECO:0000313" key="4">
    <source>
        <dbReference type="EMBL" id="KAK2151536.1"/>
    </source>
</evidence>
<dbReference type="GO" id="GO:0003677">
    <property type="term" value="F:DNA binding"/>
    <property type="evidence" value="ECO:0007669"/>
    <property type="project" value="InterPro"/>
</dbReference>